<dbReference type="InterPro" id="IPR007221">
    <property type="entry name" value="MreC"/>
</dbReference>
<comment type="function">
    <text evidence="5">Involved in formation and maintenance of cell shape.</text>
</comment>
<proteinExistence type="inferred from homology"/>
<comment type="caution">
    <text evidence="9">The sequence shown here is derived from an EMBL/GenBank/DDBJ whole genome shotgun (WGS) entry which is preliminary data.</text>
</comment>
<name>A0A7C5IZG9_9GAMM</name>
<keyword evidence="3 5" id="KW-0133">Cell shape</keyword>
<evidence type="ECO:0000313" key="9">
    <source>
        <dbReference type="EMBL" id="HHH13697.1"/>
    </source>
</evidence>
<dbReference type="PANTHER" id="PTHR34138">
    <property type="entry name" value="CELL SHAPE-DETERMINING PROTEIN MREC"/>
    <property type="match status" value="1"/>
</dbReference>
<evidence type="ECO:0000259" key="8">
    <source>
        <dbReference type="Pfam" id="PF04085"/>
    </source>
</evidence>
<dbReference type="GO" id="GO:0005886">
    <property type="term" value="C:plasma membrane"/>
    <property type="evidence" value="ECO:0007669"/>
    <property type="project" value="TreeGrafter"/>
</dbReference>
<keyword evidence="6" id="KW-0175">Coiled coil</keyword>
<feature type="domain" description="Rod shape-determining protein MreC beta-barrel core" evidence="8">
    <location>
        <begin position="109"/>
        <end position="252"/>
    </location>
</feature>
<reference evidence="9" key="1">
    <citation type="journal article" date="2020" name="mSystems">
        <title>Genome- and Community-Level Interaction Insights into Carbon Utilization and Element Cycling Functions of Hydrothermarchaeota in Hydrothermal Sediment.</title>
        <authorList>
            <person name="Zhou Z."/>
            <person name="Liu Y."/>
            <person name="Xu W."/>
            <person name="Pan J."/>
            <person name="Luo Z.H."/>
            <person name="Li M."/>
        </authorList>
    </citation>
    <scope>NUCLEOTIDE SEQUENCE [LARGE SCALE GENOMIC DNA]</scope>
    <source>
        <strain evidence="9">HyVt-535</strain>
    </source>
</reference>
<evidence type="ECO:0000256" key="3">
    <source>
        <dbReference type="ARBA" id="ARBA00022960"/>
    </source>
</evidence>
<gene>
    <name evidence="9" type="primary">mreC</name>
    <name evidence="9" type="ORF">ENJ98_05625</name>
</gene>
<evidence type="ECO:0000256" key="7">
    <source>
        <dbReference type="SAM" id="MobiDB-lite"/>
    </source>
</evidence>
<sequence>MMLSILLMVLDHRFHQTETLRSVLATLTYPIQLLAELPADIGGWIADSLKDRSRLEQENRDLRRENLELKAELQQLASLQAENERLRDLLGSAYKIGNRVLVAELSAMDLDPFRQQVVINKGSASGVFAGQAVLDAHAVMGQVTHVTPLRATVLLITDAHHALPVQVLRNGLRTIAVGTGRIDRLELPYLPNNADIREGDLLVTSGLGGKFPPGYPVARIAGVERVPGKPFARVTATPLAQLDRTREVLLVWEVTPPEMEEERPVLPAAPPGSPAQELVAP</sequence>
<evidence type="ECO:0000256" key="6">
    <source>
        <dbReference type="SAM" id="Coils"/>
    </source>
</evidence>
<dbReference type="GO" id="GO:0008360">
    <property type="term" value="P:regulation of cell shape"/>
    <property type="evidence" value="ECO:0007669"/>
    <property type="project" value="UniProtKB-KW"/>
</dbReference>
<accession>A0A7C5IZG9</accession>
<dbReference type="InterPro" id="IPR042175">
    <property type="entry name" value="Cell/Rod_MreC_2"/>
</dbReference>
<dbReference type="Gene3D" id="2.40.10.340">
    <property type="entry name" value="Rod shape-determining protein MreC, domain 1"/>
    <property type="match status" value="1"/>
</dbReference>
<dbReference type="InterPro" id="IPR055342">
    <property type="entry name" value="MreC_beta-barrel_core"/>
</dbReference>
<dbReference type="PANTHER" id="PTHR34138:SF1">
    <property type="entry name" value="CELL SHAPE-DETERMINING PROTEIN MREC"/>
    <property type="match status" value="1"/>
</dbReference>
<dbReference type="Pfam" id="PF04085">
    <property type="entry name" value="MreC"/>
    <property type="match status" value="1"/>
</dbReference>
<dbReference type="PIRSF" id="PIRSF038471">
    <property type="entry name" value="MreC"/>
    <property type="match status" value="1"/>
</dbReference>
<organism evidence="9">
    <name type="scientific">Thiolapillus brandeum</name>
    <dbReference type="NCBI Taxonomy" id="1076588"/>
    <lineage>
        <taxon>Bacteria</taxon>
        <taxon>Pseudomonadati</taxon>
        <taxon>Pseudomonadota</taxon>
        <taxon>Gammaproteobacteria</taxon>
        <taxon>Chromatiales</taxon>
        <taxon>Sedimenticolaceae</taxon>
        <taxon>Thiolapillus</taxon>
    </lineage>
</organism>
<feature type="coiled-coil region" evidence="6">
    <location>
        <begin position="45"/>
        <end position="89"/>
    </location>
</feature>
<evidence type="ECO:0000256" key="5">
    <source>
        <dbReference type="PIRNR" id="PIRNR038471"/>
    </source>
</evidence>
<protein>
    <recommendedName>
        <fullName evidence="2 5">Cell shape-determining protein MreC</fullName>
    </recommendedName>
    <alternativeName>
        <fullName evidence="4 5">Cell shape protein MreC</fullName>
    </alternativeName>
</protein>
<evidence type="ECO:0000256" key="4">
    <source>
        <dbReference type="ARBA" id="ARBA00032089"/>
    </source>
</evidence>
<dbReference type="NCBIfam" id="TIGR00219">
    <property type="entry name" value="mreC"/>
    <property type="match status" value="1"/>
</dbReference>
<dbReference type="InterPro" id="IPR042177">
    <property type="entry name" value="Cell/Rod_1"/>
</dbReference>
<dbReference type="AlphaFoldDB" id="A0A7C5IZG9"/>
<comment type="similarity">
    <text evidence="1 5">Belongs to the MreC family.</text>
</comment>
<dbReference type="Proteomes" id="UP000886100">
    <property type="component" value="Unassembled WGS sequence"/>
</dbReference>
<feature type="region of interest" description="Disordered" evidence="7">
    <location>
        <begin position="258"/>
        <end position="281"/>
    </location>
</feature>
<dbReference type="Gene3D" id="2.40.10.350">
    <property type="entry name" value="Rod shape-determining protein MreC, domain 2"/>
    <property type="match status" value="1"/>
</dbReference>
<dbReference type="EMBL" id="DROM01000340">
    <property type="protein sequence ID" value="HHH13697.1"/>
    <property type="molecule type" value="Genomic_DNA"/>
</dbReference>
<evidence type="ECO:0000256" key="1">
    <source>
        <dbReference type="ARBA" id="ARBA00009369"/>
    </source>
</evidence>
<evidence type="ECO:0000256" key="2">
    <source>
        <dbReference type="ARBA" id="ARBA00013855"/>
    </source>
</evidence>